<evidence type="ECO:0000313" key="2">
    <source>
        <dbReference type="EMBL" id="MBM7657919.1"/>
    </source>
</evidence>
<dbReference type="EMBL" id="JAFBEV010000010">
    <property type="protein sequence ID" value="MBM7657919.1"/>
    <property type="molecule type" value="Genomic_DNA"/>
</dbReference>
<organism evidence="2 3">
    <name type="scientific">Sporolactobacillus spathodeae</name>
    <dbReference type="NCBI Taxonomy" id="1465502"/>
    <lineage>
        <taxon>Bacteria</taxon>
        <taxon>Bacillati</taxon>
        <taxon>Bacillota</taxon>
        <taxon>Bacilli</taxon>
        <taxon>Bacillales</taxon>
        <taxon>Sporolactobacillaceae</taxon>
        <taxon>Sporolactobacillus</taxon>
    </lineage>
</organism>
<feature type="transmembrane region" description="Helical" evidence="1">
    <location>
        <begin position="59"/>
        <end position="80"/>
    </location>
</feature>
<reference evidence="2 3" key="1">
    <citation type="submission" date="2021-01" db="EMBL/GenBank/DDBJ databases">
        <title>Genomic Encyclopedia of Type Strains, Phase IV (KMG-IV): sequencing the most valuable type-strain genomes for metagenomic binning, comparative biology and taxonomic classification.</title>
        <authorList>
            <person name="Goeker M."/>
        </authorList>
    </citation>
    <scope>NUCLEOTIDE SEQUENCE [LARGE SCALE GENOMIC DNA]</scope>
    <source>
        <strain evidence="2 3">DSM 100968</strain>
    </source>
</reference>
<gene>
    <name evidence="2" type="ORF">JOC27_001370</name>
</gene>
<comment type="caution">
    <text evidence="2">The sequence shown here is derived from an EMBL/GenBank/DDBJ whole genome shotgun (WGS) entry which is preliminary data.</text>
</comment>
<dbReference type="RefSeq" id="WP_205006264.1">
    <property type="nucleotide sequence ID" value="NZ_CBCRXA010000010.1"/>
</dbReference>
<evidence type="ECO:0000313" key="3">
    <source>
        <dbReference type="Proteomes" id="UP000823201"/>
    </source>
</evidence>
<evidence type="ECO:0000256" key="1">
    <source>
        <dbReference type="SAM" id="Phobius"/>
    </source>
</evidence>
<protein>
    <submittedName>
        <fullName evidence="2">Uncharacterized protein</fullName>
    </submittedName>
</protein>
<sequence length="81" mass="9072">MYQQSIPEQCGRLINQYVEIRCADGSVHRGLLTHIDEHHAYLQSNTTPYNSPGLFAWGWSGWGFPIAFAAIVAILAIGLLW</sequence>
<proteinExistence type="predicted"/>
<keyword evidence="1" id="KW-0472">Membrane</keyword>
<keyword evidence="1" id="KW-1133">Transmembrane helix</keyword>
<accession>A0ABS2Q806</accession>
<name>A0ABS2Q806_9BACL</name>
<keyword evidence="3" id="KW-1185">Reference proteome</keyword>
<keyword evidence="1" id="KW-0812">Transmembrane</keyword>
<dbReference type="Proteomes" id="UP000823201">
    <property type="component" value="Unassembled WGS sequence"/>
</dbReference>